<dbReference type="Proteomes" id="UP000663852">
    <property type="component" value="Unassembled WGS sequence"/>
</dbReference>
<organism evidence="1 4">
    <name type="scientific">Adineta ricciae</name>
    <name type="common">Rotifer</name>
    <dbReference type="NCBI Taxonomy" id="249248"/>
    <lineage>
        <taxon>Eukaryota</taxon>
        <taxon>Metazoa</taxon>
        <taxon>Spiralia</taxon>
        <taxon>Gnathifera</taxon>
        <taxon>Rotifera</taxon>
        <taxon>Eurotatoria</taxon>
        <taxon>Bdelloidea</taxon>
        <taxon>Adinetida</taxon>
        <taxon>Adinetidae</taxon>
        <taxon>Adineta</taxon>
    </lineage>
</organism>
<dbReference type="SUPFAM" id="SSF141571">
    <property type="entry name" value="Pentapeptide repeat-like"/>
    <property type="match status" value="2"/>
</dbReference>
<keyword evidence="3" id="KW-1185">Reference proteome</keyword>
<evidence type="ECO:0008006" key="5">
    <source>
        <dbReference type="Google" id="ProtNLM"/>
    </source>
</evidence>
<name>A0A814MMI5_ADIRI</name>
<dbReference type="EMBL" id="CAJNOR010010935">
    <property type="protein sequence ID" value="CAF1657830.1"/>
    <property type="molecule type" value="Genomic_DNA"/>
</dbReference>
<evidence type="ECO:0000313" key="2">
    <source>
        <dbReference type="EMBL" id="CAF1657830.1"/>
    </source>
</evidence>
<dbReference type="EMBL" id="CAJNOJ010000089">
    <property type="protein sequence ID" value="CAF1081023.1"/>
    <property type="molecule type" value="Genomic_DNA"/>
</dbReference>
<comment type="caution">
    <text evidence="1">The sequence shown here is derived from an EMBL/GenBank/DDBJ whole genome shotgun (WGS) entry which is preliminary data.</text>
</comment>
<dbReference type="AlphaFoldDB" id="A0A814MMI5"/>
<evidence type="ECO:0000313" key="3">
    <source>
        <dbReference type="Proteomes" id="UP000663828"/>
    </source>
</evidence>
<sequence>MTLTTLTQLDPKRKSFLLRSLYESKLITVERQSKPTDQSVLLLERADLTDVILGTTRDSRKDDFSRENFISWMDVYLAGVTLINASFRHVRLDCANFKNARMDSVDFSFSYSSLFPCFGIDRMCSIDFSESSLVNANLNHAGFCGGNFHSVNLTLANLSYLECSDCSFSFAVFDRMEMSFASFRDFYSYKSGDDFTFSEFRDTVVHGTYFQTANFQGSKWLNVSAQEITLDKCSLNSVVLNDCSFSNANFKYTSFVEAKLSHIDLSFSTLRNVTFRNAEFYQVNFSSIVCHWCDFKDATFKGCIWDNSTFRHSNFRDSNISLEELQQIVDFTGSVLPNGTRFENNNDIHRQMY</sequence>
<dbReference type="InterPro" id="IPR001646">
    <property type="entry name" value="5peptide_repeat"/>
</dbReference>
<dbReference type="Pfam" id="PF00805">
    <property type="entry name" value="Pentapeptide"/>
    <property type="match status" value="4"/>
</dbReference>
<accession>A0A814MMI5</accession>
<dbReference type="PANTHER" id="PTHR14136:SF17">
    <property type="entry name" value="BTB_POZ DOMAIN-CONTAINING PROTEIN KCTD9"/>
    <property type="match status" value="1"/>
</dbReference>
<evidence type="ECO:0000313" key="1">
    <source>
        <dbReference type="EMBL" id="CAF1081023.1"/>
    </source>
</evidence>
<proteinExistence type="predicted"/>
<evidence type="ECO:0000313" key="4">
    <source>
        <dbReference type="Proteomes" id="UP000663852"/>
    </source>
</evidence>
<protein>
    <recommendedName>
        <fullName evidence="5">Pentapeptide repeat-containing protein</fullName>
    </recommendedName>
</protein>
<dbReference type="OrthoDB" id="9995927at2759"/>
<dbReference type="InterPro" id="IPR051082">
    <property type="entry name" value="Pentapeptide-BTB/POZ_domain"/>
</dbReference>
<dbReference type="Proteomes" id="UP000663828">
    <property type="component" value="Unassembled WGS sequence"/>
</dbReference>
<reference evidence="1" key="1">
    <citation type="submission" date="2021-02" db="EMBL/GenBank/DDBJ databases">
        <authorList>
            <person name="Nowell W R."/>
        </authorList>
    </citation>
    <scope>NUCLEOTIDE SEQUENCE</scope>
</reference>
<gene>
    <name evidence="1" type="ORF">EDS130_LOCUS18965</name>
    <name evidence="2" type="ORF">XAT740_LOCUS56254</name>
</gene>
<dbReference type="PANTHER" id="PTHR14136">
    <property type="entry name" value="BTB_POZ DOMAIN-CONTAINING PROTEIN KCTD9"/>
    <property type="match status" value="1"/>
</dbReference>
<dbReference type="Gene3D" id="2.160.20.80">
    <property type="entry name" value="E3 ubiquitin-protein ligase SopA"/>
    <property type="match status" value="3"/>
</dbReference>